<dbReference type="RefSeq" id="WP_319955381.1">
    <property type="nucleotide sequence ID" value="NZ_JAXAVX010000012.1"/>
</dbReference>
<accession>A0ABU4VR18</accession>
<name>A0ABU4VR18_9ACTN</name>
<dbReference type="Proteomes" id="UP001277761">
    <property type="component" value="Unassembled WGS sequence"/>
</dbReference>
<gene>
    <name evidence="2" type="ORF">SK069_16650</name>
</gene>
<dbReference type="InterPro" id="IPR032710">
    <property type="entry name" value="NTF2-like_dom_sf"/>
</dbReference>
<keyword evidence="3" id="KW-1185">Reference proteome</keyword>
<dbReference type="Pfam" id="PF07858">
    <property type="entry name" value="LEH"/>
    <property type="match status" value="1"/>
</dbReference>
<organism evidence="2 3">
    <name type="scientific">Patulibacter brassicae</name>
    <dbReference type="NCBI Taxonomy" id="1705717"/>
    <lineage>
        <taxon>Bacteria</taxon>
        <taxon>Bacillati</taxon>
        <taxon>Actinomycetota</taxon>
        <taxon>Thermoleophilia</taxon>
        <taxon>Solirubrobacterales</taxon>
        <taxon>Patulibacteraceae</taxon>
        <taxon>Patulibacter</taxon>
    </lineage>
</organism>
<evidence type="ECO:0000259" key="1">
    <source>
        <dbReference type="Pfam" id="PF07858"/>
    </source>
</evidence>
<proteinExistence type="predicted"/>
<keyword evidence="2" id="KW-0378">Hydrolase</keyword>
<reference evidence="2 3" key="1">
    <citation type="submission" date="2023-11" db="EMBL/GenBank/DDBJ databases">
        <authorList>
            <person name="Xu M."/>
            <person name="Jiang T."/>
        </authorList>
    </citation>
    <scope>NUCLEOTIDE SEQUENCE [LARGE SCALE GENOMIC DNA]</scope>
    <source>
        <strain evidence="2 3">SD</strain>
    </source>
</reference>
<dbReference type="InterPro" id="IPR013100">
    <property type="entry name" value="LEH"/>
</dbReference>
<dbReference type="EMBL" id="JAXAVX010000012">
    <property type="protein sequence ID" value="MDX8153230.1"/>
    <property type="molecule type" value="Genomic_DNA"/>
</dbReference>
<dbReference type="GO" id="GO:0016787">
    <property type="term" value="F:hydrolase activity"/>
    <property type="evidence" value="ECO:0007669"/>
    <property type="project" value="UniProtKB-KW"/>
</dbReference>
<evidence type="ECO:0000313" key="2">
    <source>
        <dbReference type="EMBL" id="MDX8153230.1"/>
    </source>
</evidence>
<dbReference type="SUPFAM" id="SSF54427">
    <property type="entry name" value="NTF2-like"/>
    <property type="match status" value="1"/>
</dbReference>
<evidence type="ECO:0000313" key="3">
    <source>
        <dbReference type="Proteomes" id="UP001277761"/>
    </source>
</evidence>
<sequence length="141" mass="15418">MPRDPTTATLEFLRGWEPGFDAMTSSFADALADEGVWDQRPIASTAGPDEAIAFLRRAQRLLGLERIAVDVLHVAATTDGVVLTHRVDHLIDRRGRTIVSAPVAGAMTWQDGRITHWRELFDAATFGGAAARGRLTAVLRR</sequence>
<protein>
    <submittedName>
        <fullName evidence="2">Limonene-1,2-epoxide hydrolase family protein</fullName>
    </submittedName>
</protein>
<feature type="domain" description="Limonene-1,2-epoxide hydrolase" evidence="1">
    <location>
        <begin position="28"/>
        <end position="126"/>
    </location>
</feature>
<comment type="caution">
    <text evidence="2">The sequence shown here is derived from an EMBL/GenBank/DDBJ whole genome shotgun (WGS) entry which is preliminary data.</text>
</comment>
<dbReference type="Gene3D" id="3.10.450.50">
    <property type="match status" value="1"/>
</dbReference>